<proteinExistence type="predicted"/>
<dbReference type="GO" id="GO:0003677">
    <property type="term" value="F:DNA binding"/>
    <property type="evidence" value="ECO:0007669"/>
    <property type="project" value="UniProtKB-KW"/>
</dbReference>
<reference evidence="8" key="1">
    <citation type="journal article" date="2020" name="Nat. Commun.">
        <title>Genome assembly of wild tea tree DASZ reveals pedigree and selection history of tea varieties.</title>
        <authorList>
            <person name="Zhang W."/>
            <person name="Zhang Y."/>
            <person name="Qiu H."/>
            <person name="Guo Y."/>
            <person name="Wan H."/>
            <person name="Zhang X."/>
            <person name="Scossa F."/>
            <person name="Alseekh S."/>
            <person name="Zhang Q."/>
            <person name="Wang P."/>
            <person name="Xu L."/>
            <person name="Schmidt M.H."/>
            <person name="Jia X."/>
            <person name="Li D."/>
            <person name="Zhu A."/>
            <person name="Guo F."/>
            <person name="Chen W."/>
            <person name="Ni D."/>
            <person name="Usadel B."/>
            <person name="Fernie A.R."/>
            <person name="Wen W."/>
        </authorList>
    </citation>
    <scope>NUCLEOTIDE SEQUENCE [LARGE SCALE GENOMIC DNA]</scope>
    <source>
        <strain evidence="8">cv. G240</strain>
    </source>
</reference>
<feature type="domain" description="TF-B3" evidence="6">
    <location>
        <begin position="134"/>
        <end position="225"/>
    </location>
</feature>
<dbReference type="InterPro" id="IPR015300">
    <property type="entry name" value="DNA-bd_pseudobarrel_sf"/>
</dbReference>
<dbReference type="InterPro" id="IPR003340">
    <property type="entry name" value="B3_DNA-bd"/>
</dbReference>
<keyword evidence="3" id="KW-0238">DNA-binding</keyword>
<dbReference type="Pfam" id="PF02362">
    <property type="entry name" value="B3"/>
    <property type="match status" value="1"/>
</dbReference>
<keyword evidence="8" id="KW-1185">Reference proteome</keyword>
<gene>
    <name evidence="7" type="ORF">HYC85_020505</name>
</gene>
<reference evidence="7 8" key="2">
    <citation type="submission" date="2020-07" db="EMBL/GenBank/DDBJ databases">
        <title>Genome assembly of wild tea tree DASZ reveals pedigree and selection history of tea varieties.</title>
        <authorList>
            <person name="Zhang W."/>
        </authorList>
    </citation>
    <scope>NUCLEOTIDE SEQUENCE [LARGE SCALE GENOMIC DNA]</scope>
    <source>
        <strain evidence="8">cv. G240</strain>
        <tissue evidence="7">Leaf</tissue>
    </source>
</reference>
<dbReference type="SMART" id="SM01019">
    <property type="entry name" value="B3"/>
    <property type="match status" value="1"/>
</dbReference>
<dbReference type="InterPro" id="IPR044837">
    <property type="entry name" value="REM16-like"/>
</dbReference>
<keyword evidence="2" id="KW-0805">Transcription regulation</keyword>
<sequence>MVVGKPRYEELRRQRLEENKKRMEQLHLPQLSLALKKHSSTPTPSPVKRATPRIIRTEMVAVRRSNRVANKPAPLYTQIITYERLELPRRNLKNGMYKRRDLSNRVYASDEARELAISKAQEVESGLGGDYPAFLKPMTQSHVTGGFWLGLPVHFCRRNLPRRDETVTLVDEEGEEYPTVYLSRKAGLSGGWRGFSIDHGLVDGDAIVFQLIRRTVFKVYIIRANSFKEGNKDL</sequence>
<comment type="caution">
    <text evidence="7">The sequence shown here is derived from an EMBL/GenBank/DDBJ whole genome shotgun (WGS) entry which is preliminary data.</text>
</comment>
<accession>A0A7J7GPZ2</accession>
<evidence type="ECO:0000256" key="4">
    <source>
        <dbReference type="ARBA" id="ARBA00023163"/>
    </source>
</evidence>
<dbReference type="CDD" id="cd10017">
    <property type="entry name" value="B3_DNA"/>
    <property type="match status" value="1"/>
</dbReference>
<evidence type="ECO:0000313" key="7">
    <source>
        <dbReference type="EMBL" id="KAF5942863.1"/>
    </source>
</evidence>
<name>A0A7J7GPZ2_CAMSI</name>
<organism evidence="7 8">
    <name type="scientific">Camellia sinensis</name>
    <name type="common">Tea plant</name>
    <name type="synonym">Thea sinensis</name>
    <dbReference type="NCBI Taxonomy" id="4442"/>
    <lineage>
        <taxon>Eukaryota</taxon>
        <taxon>Viridiplantae</taxon>
        <taxon>Streptophyta</taxon>
        <taxon>Embryophyta</taxon>
        <taxon>Tracheophyta</taxon>
        <taxon>Spermatophyta</taxon>
        <taxon>Magnoliopsida</taxon>
        <taxon>eudicotyledons</taxon>
        <taxon>Gunneridae</taxon>
        <taxon>Pentapetalae</taxon>
        <taxon>asterids</taxon>
        <taxon>Ericales</taxon>
        <taxon>Theaceae</taxon>
        <taxon>Camellia</taxon>
    </lineage>
</organism>
<dbReference type="PANTHER" id="PTHR31391:SF99">
    <property type="entry name" value="B3 DOMAIN-CONTAINING PROTEIN OS06G0194400"/>
    <property type="match status" value="1"/>
</dbReference>
<dbReference type="Gene3D" id="2.40.330.10">
    <property type="entry name" value="DNA-binding pseudobarrel domain"/>
    <property type="match status" value="1"/>
</dbReference>
<dbReference type="EMBL" id="JACBKZ010000009">
    <property type="protein sequence ID" value="KAF5942863.1"/>
    <property type="molecule type" value="Genomic_DNA"/>
</dbReference>
<dbReference type="PROSITE" id="PS50863">
    <property type="entry name" value="B3"/>
    <property type="match status" value="1"/>
</dbReference>
<dbReference type="GO" id="GO:0005634">
    <property type="term" value="C:nucleus"/>
    <property type="evidence" value="ECO:0007669"/>
    <property type="project" value="UniProtKB-SubCell"/>
</dbReference>
<dbReference type="AlphaFoldDB" id="A0A7J7GPZ2"/>
<dbReference type="SUPFAM" id="SSF101936">
    <property type="entry name" value="DNA-binding pseudobarrel domain"/>
    <property type="match status" value="1"/>
</dbReference>
<comment type="subcellular location">
    <subcellularLocation>
        <location evidence="1">Nucleus</location>
    </subcellularLocation>
</comment>
<dbReference type="PANTHER" id="PTHR31391">
    <property type="entry name" value="B3 DOMAIN-CONTAINING PROTEIN OS11G0197600-RELATED"/>
    <property type="match status" value="1"/>
</dbReference>
<evidence type="ECO:0000256" key="1">
    <source>
        <dbReference type="ARBA" id="ARBA00004123"/>
    </source>
</evidence>
<keyword evidence="4" id="KW-0804">Transcription</keyword>
<evidence type="ECO:0000256" key="2">
    <source>
        <dbReference type="ARBA" id="ARBA00023015"/>
    </source>
</evidence>
<protein>
    <recommendedName>
        <fullName evidence="6">TF-B3 domain-containing protein</fullName>
    </recommendedName>
</protein>
<keyword evidence="5" id="KW-0539">Nucleus</keyword>
<evidence type="ECO:0000313" key="8">
    <source>
        <dbReference type="Proteomes" id="UP000593564"/>
    </source>
</evidence>
<dbReference type="Proteomes" id="UP000593564">
    <property type="component" value="Unassembled WGS sequence"/>
</dbReference>
<evidence type="ECO:0000259" key="6">
    <source>
        <dbReference type="PROSITE" id="PS50863"/>
    </source>
</evidence>
<evidence type="ECO:0000256" key="3">
    <source>
        <dbReference type="ARBA" id="ARBA00023125"/>
    </source>
</evidence>
<evidence type="ECO:0000256" key="5">
    <source>
        <dbReference type="ARBA" id="ARBA00023242"/>
    </source>
</evidence>